<dbReference type="PROSITE" id="PS00095">
    <property type="entry name" value="C5_MTASE_2"/>
    <property type="match status" value="1"/>
</dbReference>
<feature type="active site" evidence="5">
    <location>
        <position position="74"/>
    </location>
</feature>
<dbReference type="NCBIfam" id="TIGR00675">
    <property type="entry name" value="dcm"/>
    <property type="match status" value="1"/>
</dbReference>
<dbReference type="InterPro" id="IPR018117">
    <property type="entry name" value="C5_DNA_meth_AS"/>
</dbReference>
<evidence type="ECO:0000256" key="1">
    <source>
        <dbReference type="ARBA" id="ARBA00022603"/>
    </source>
</evidence>
<dbReference type="PANTHER" id="PTHR10629:SF52">
    <property type="entry name" value="DNA (CYTOSINE-5)-METHYLTRANSFERASE 1"/>
    <property type="match status" value="1"/>
</dbReference>
<organism evidence="8 9">
    <name type="scientific">Limnospira indica PCC 8005</name>
    <dbReference type="NCBI Taxonomy" id="376219"/>
    <lineage>
        <taxon>Bacteria</taxon>
        <taxon>Bacillati</taxon>
        <taxon>Cyanobacteriota</taxon>
        <taxon>Cyanophyceae</taxon>
        <taxon>Oscillatoriophycideae</taxon>
        <taxon>Oscillatoriales</taxon>
        <taxon>Sirenicapillariaceae</taxon>
        <taxon>Limnospira</taxon>
    </lineage>
</organism>
<dbReference type="PROSITE" id="PS51679">
    <property type="entry name" value="SAM_MT_C5"/>
    <property type="match status" value="1"/>
</dbReference>
<dbReference type="Gene3D" id="3.90.120.10">
    <property type="entry name" value="DNA Methylase, subunit A, domain 2"/>
    <property type="match status" value="1"/>
</dbReference>
<dbReference type="PANTHER" id="PTHR10629">
    <property type="entry name" value="CYTOSINE-SPECIFIC METHYLTRANSFERASE"/>
    <property type="match status" value="1"/>
</dbReference>
<comment type="similarity">
    <text evidence="5 6">Belongs to the class I-like SAM-binding methyltransferase superfamily. C5-methyltransferase family.</text>
</comment>
<dbReference type="InterPro" id="IPR050390">
    <property type="entry name" value="C5-Methyltransferase"/>
</dbReference>
<name>A0A9P1KL51_9CYAN</name>
<dbReference type="GO" id="GO:0044027">
    <property type="term" value="P:negative regulation of gene expression via chromosomal CpG island methylation"/>
    <property type="evidence" value="ECO:0007669"/>
    <property type="project" value="TreeGrafter"/>
</dbReference>
<keyword evidence="9" id="KW-1185">Reference proteome</keyword>
<evidence type="ECO:0000256" key="2">
    <source>
        <dbReference type="ARBA" id="ARBA00022679"/>
    </source>
</evidence>
<proteinExistence type="inferred from homology"/>
<evidence type="ECO:0000313" key="9">
    <source>
        <dbReference type="Proteomes" id="UP000032946"/>
    </source>
</evidence>
<keyword evidence="1 5" id="KW-0489">Methyltransferase</keyword>
<dbReference type="Pfam" id="PF00145">
    <property type="entry name" value="DNA_methylase"/>
    <property type="match status" value="1"/>
</dbReference>
<dbReference type="InterPro" id="IPR001525">
    <property type="entry name" value="C5_MeTfrase"/>
</dbReference>
<evidence type="ECO:0000256" key="3">
    <source>
        <dbReference type="ARBA" id="ARBA00022691"/>
    </source>
</evidence>
<sequence length="314" mass="35641">MRTIDLFAGCGGLSLGFENAGFDIKAAFEIWQPAIKVYQRNFRHPIFQVDLSEESVIHTLRECKPEVIIGGPPCQDFSSAGKRDESLGRANLTINFARIIASIKPRFFMMENVSRITKSQTLKVTWQILKNSGYGLTGSVLDASYCGVPQARKRYFLIGELEGKDNFLEPYLFKNYASKPMTVFDYLGLSLGIEYFYRHPRSYQRRGIFSIYEPSPTVRGVNRPIPKTYQKHQGDACDLNPSLRPLTTMERSYIQTFPKSFKFEGSKSDLEQMIGNAVPVKLAEYVAGSLLKYIEDGYNHVGSHDSYIQLSLFN</sequence>
<keyword evidence="3 5" id="KW-0949">S-adenosyl-L-methionine</keyword>
<dbReference type="RefSeq" id="WP_008056173.1">
    <property type="nucleotide sequence ID" value="NZ_FO818640.1"/>
</dbReference>
<keyword evidence="4" id="KW-0680">Restriction system</keyword>
<dbReference type="EC" id="2.1.1.37" evidence="7"/>
<dbReference type="GO" id="GO:0003886">
    <property type="term" value="F:DNA (cytosine-5-)-methyltransferase activity"/>
    <property type="evidence" value="ECO:0007669"/>
    <property type="project" value="UniProtKB-EC"/>
</dbReference>
<evidence type="ECO:0000313" key="8">
    <source>
        <dbReference type="EMBL" id="CDM98365.1"/>
    </source>
</evidence>
<dbReference type="GO" id="GO:0032259">
    <property type="term" value="P:methylation"/>
    <property type="evidence" value="ECO:0007669"/>
    <property type="project" value="UniProtKB-KW"/>
</dbReference>
<dbReference type="GO" id="GO:0009307">
    <property type="term" value="P:DNA restriction-modification system"/>
    <property type="evidence" value="ECO:0007669"/>
    <property type="project" value="UniProtKB-KW"/>
</dbReference>
<dbReference type="CDD" id="cd00315">
    <property type="entry name" value="Cyt_C5_DNA_methylase"/>
    <property type="match status" value="1"/>
</dbReference>
<dbReference type="EMBL" id="FO818640">
    <property type="protein sequence ID" value="CDM98365.1"/>
    <property type="molecule type" value="Genomic_DNA"/>
</dbReference>
<gene>
    <name evidence="8" type="primary">hindVM</name>
    <name evidence="8" type="ORF">ARTHRO_60966</name>
</gene>
<dbReference type="AlphaFoldDB" id="A0A9P1KL51"/>
<evidence type="ECO:0000256" key="7">
    <source>
        <dbReference type="RuleBase" id="RU000417"/>
    </source>
</evidence>
<dbReference type="InterPro" id="IPR031303">
    <property type="entry name" value="C5_meth_CS"/>
</dbReference>
<accession>A0A9P1KL51</accession>
<protein>
    <recommendedName>
        <fullName evidence="7">Cytosine-specific methyltransferase</fullName>
        <ecNumber evidence="7">2.1.1.37</ecNumber>
    </recommendedName>
</protein>
<comment type="catalytic activity">
    <reaction evidence="7">
        <text>a 2'-deoxycytidine in DNA + S-adenosyl-L-methionine = a 5-methyl-2'-deoxycytidine in DNA + S-adenosyl-L-homocysteine + H(+)</text>
        <dbReference type="Rhea" id="RHEA:13681"/>
        <dbReference type="Rhea" id="RHEA-COMP:11369"/>
        <dbReference type="Rhea" id="RHEA-COMP:11370"/>
        <dbReference type="ChEBI" id="CHEBI:15378"/>
        <dbReference type="ChEBI" id="CHEBI:57856"/>
        <dbReference type="ChEBI" id="CHEBI:59789"/>
        <dbReference type="ChEBI" id="CHEBI:85452"/>
        <dbReference type="ChEBI" id="CHEBI:85454"/>
        <dbReference type="EC" id="2.1.1.37"/>
    </reaction>
</comment>
<evidence type="ECO:0000256" key="5">
    <source>
        <dbReference type="PROSITE-ProRule" id="PRU01016"/>
    </source>
</evidence>
<dbReference type="Proteomes" id="UP000032946">
    <property type="component" value="Chromosome"/>
</dbReference>
<dbReference type="Gene3D" id="3.40.50.150">
    <property type="entry name" value="Vaccinia Virus protein VP39"/>
    <property type="match status" value="1"/>
</dbReference>
<reference evidence="8 9" key="1">
    <citation type="submission" date="2014-02" db="EMBL/GenBank/DDBJ databases">
        <authorList>
            <person name="Genoscope - CEA"/>
        </authorList>
    </citation>
    <scope>NUCLEOTIDE SEQUENCE [LARGE SCALE GENOMIC DNA]</scope>
    <source>
        <strain evidence="8 9">PCC 8005</strain>
    </source>
</reference>
<evidence type="ECO:0000256" key="6">
    <source>
        <dbReference type="RuleBase" id="RU000416"/>
    </source>
</evidence>
<dbReference type="PROSITE" id="PS00094">
    <property type="entry name" value="C5_MTASE_1"/>
    <property type="match status" value="1"/>
</dbReference>
<dbReference type="SUPFAM" id="SSF53335">
    <property type="entry name" value="S-adenosyl-L-methionine-dependent methyltransferases"/>
    <property type="match status" value="1"/>
</dbReference>
<dbReference type="InterPro" id="IPR029063">
    <property type="entry name" value="SAM-dependent_MTases_sf"/>
</dbReference>
<dbReference type="GO" id="GO:0003677">
    <property type="term" value="F:DNA binding"/>
    <property type="evidence" value="ECO:0007669"/>
    <property type="project" value="TreeGrafter"/>
</dbReference>
<evidence type="ECO:0000256" key="4">
    <source>
        <dbReference type="ARBA" id="ARBA00022747"/>
    </source>
</evidence>
<keyword evidence="2 5" id="KW-0808">Transferase</keyword>
<dbReference type="PRINTS" id="PR00105">
    <property type="entry name" value="C5METTRFRASE"/>
</dbReference>